<dbReference type="SUPFAM" id="SSF53822">
    <property type="entry name" value="Periplasmic binding protein-like I"/>
    <property type="match status" value="1"/>
</dbReference>
<evidence type="ECO:0000259" key="4">
    <source>
        <dbReference type="PROSITE" id="PS50949"/>
    </source>
</evidence>
<evidence type="ECO:0000313" key="6">
    <source>
        <dbReference type="Proteomes" id="UP000651112"/>
    </source>
</evidence>
<dbReference type="SUPFAM" id="SSF46785">
    <property type="entry name" value="Winged helix' DNA-binding domain"/>
    <property type="match status" value="1"/>
</dbReference>
<dbReference type="SMART" id="SM00345">
    <property type="entry name" value="HTH_GNTR"/>
    <property type="match status" value="1"/>
</dbReference>
<dbReference type="InterPro" id="IPR036390">
    <property type="entry name" value="WH_DNA-bd_sf"/>
</dbReference>
<keyword evidence="2" id="KW-0238">DNA-binding</keyword>
<evidence type="ECO:0000256" key="3">
    <source>
        <dbReference type="ARBA" id="ARBA00023163"/>
    </source>
</evidence>
<feature type="domain" description="HTH gntR-type" evidence="4">
    <location>
        <begin position="19"/>
        <end position="87"/>
    </location>
</feature>
<proteinExistence type="predicted"/>
<dbReference type="RefSeq" id="WP_190312443.1">
    <property type="nucleotide sequence ID" value="NZ_JACNYL010000001.1"/>
</dbReference>
<dbReference type="InterPro" id="IPR028082">
    <property type="entry name" value="Peripla_BP_I"/>
</dbReference>
<dbReference type="PROSITE" id="PS50949">
    <property type="entry name" value="HTH_GNTR"/>
    <property type="match status" value="1"/>
</dbReference>
<sequence>MSTGKKETEIIHIDVGKSTPIYRQIVESIQQAIASGILREDDPLPSVNATAAQFSIARGSIFKAYNELRSAGTIDSIPGKGYFVINTRESKKKHIFLLMSTYNSYREVFYNAFIRTLKNKASVDMYFHHHNIGVFETLIQNHSSHYNTFVIMPEIHKKTDEILKKLDQRNLFILDTGLTEFGKNSAGVCQNYRRDIYDFLESVRGRLATYKRVVLLFSSNMRNYDVITGFKAFFRTHKQFESKVFRKTDAFTPSLGDLCIVMDDNDLVKIILSSKENGWVLGKDLGIISYNETPLKSVIGDGVTTISPDFEQMGITMAELILSNRRKLIENPFLMLDRESF</sequence>
<gene>
    <name evidence="5" type="ORF">H8B21_03835</name>
</gene>
<organism evidence="5 6">
    <name type="scientific">Sphingobacterium chuzhouense</name>
    <dbReference type="NCBI Taxonomy" id="1742264"/>
    <lineage>
        <taxon>Bacteria</taxon>
        <taxon>Pseudomonadati</taxon>
        <taxon>Bacteroidota</taxon>
        <taxon>Sphingobacteriia</taxon>
        <taxon>Sphingobacteriales</taxon>
        <taxon>Sphingobacteriaceae</taxon>
        <taxon>Sphingobacterium</taxon>
    </lineage>
</organism>
<dbReference type="EMBL" id="JACNYL010000001">
    <property type="protein sequence ID" value="MBD1420696.1"/>
    <property type="molecule type" value="Genomic_DNA"/>
</dbReference>
<keyword evidence="1" id="KW-0805">Transcription regulation</keyword>
<evidence type="ECO:0000313" key="5">
    <source>
        <dbReference type="EMBL" id="MBD1420696.1"/>
    </source>
</evidence>
<reference evidence="5 6" key="1">
    <citation type="submission" date="2020-08" db="EMBL/GenBank/DDBJ databases">
        <title>Sphingobacterium sp. DN00404 isolated from aquaculture water.</title>
        <authorList>
            <person name="Zhang M."/>
        </authorList>
    </citation>
    <scope>NUCLEOTIDE SEQUENCE [LARGE SCALE GENOMIC DNA]</scope>
    <source>
        <strain evidence="5 6">KCTC 42746</strain>
    </source>
</reference>
<dbReference type="InterPro" id="IPR036388">
    <property type="entry name" value="WH-like_DNA-bd_sf"/>
</dbReference>
<dbReference type="CDD" id="cd07377">
    <property type="entry name" value="WHTH_GntR"/>
    <property type="match status" value="1"/>
</dbReference>
<keyword evidence="6" id="KW-1185">Reference proteome</keyword>
<dbReference type="Gene3D" id="3.40.50.2300">
    <property type="match status" value="2"/>
</dbReference>
<dbReference type="PANTHER" id="PTHR38445">
    <property type="entry name" value="HTH-TYPE TRANSCRIPTIONAL REPRESSOR YTRA"/>
    <property type="match status" value="1"/>
</dbReference>
<keyword evidence="3" id="KW-0804">Transcription</keyword>
<dbReference type="Pfam" id="PF00392">
    <property type="entry name" value="GntR"/>
    <property type="match status" value="1"/>
</dbReference>
<dbReference type="Gene3D" id="1.10.10.10">
    <property type="entry name" value="Winged helix-like DNA-binding domain superfamily/Winged helix DNA-binding domain"/>
    <property type="match status" value="1"/>
</dbReference>
<dbReference type="Proteomes" id="UP000651112">
    <property type="component" value="Unassembled WGS sequence"/>
</dbReference>
<accession>A0ABR7XNF9</accession>
<evidence type="ECO:0000256" key="2">
    <source>
        <dbReference type="ARBA" id="ARBA00023125"/>
    </source>
</evidence>
<evidence type="ECO:0000256" key="1">
    <source>
        <dbReference type="ARBA" id="ARBA00023015"/>
    </source>
</evidence>
<name>A0ABR7XNF9_9SPHI</name>
<dbReference type="PANTHER" id="PTHR38445:SF10">
    <property type="entry name" value="GNTR-FAMILY TRANSCRIPTIONAL REGULATOR"/>
    <property type="match status" value="1"/>
</dbReference>
<dbReference type="InterPro" id="IPR000524">
    <property type="entry name" value="Tscrpt_reg_HTH_GntR"/>
</dbReference>
<comment type="caution">
    <text evidence="5">The sequence shown here is derived from an EMBL/GenBank/DDBJ whole genome shotgun (WGS) entry which is preliminary data.</text>
</comment>
<protein>
    <submittedName>
        <fullName evidence="5">GntR family transcriptional regulator</fullName>
    </submittedName>
</protein>